<dbReference type="AlphaFoldDB" id="A0A9X3NVQ5"/>
<dbReference type="Gene3D" id="3.40.250.10">
    <property type="entry name" value="Rhodanese-like domain"/>
    <property type="match status" value="1"/>
</dbReference>
<keyword evidence="3" id="KW-1185">Reference proteome</keyword>
<dbReference type="EMBL" id="JAJAQC010000076">
    <property type="protein sequence ID" value="MDA0567785.1"/>
    <property type="molecule type" value="Genomic_DNA"/>
</dbReference>
<dbReference type="SMART" id="SM00450">
    <property type="entry name" value="RHOD"/>
    <property type="match status" value="1"/>
</dbReference>
<dbReference type="SUPFAM" id="SSF52821">
    <property type="entry name" value="Rhodanese/Cell cycle control phosphatase"/>
    <property type="match status" value="1"/>
</dbReference>
<evidence type="ECO:0000259" key="1">
    <source>
        <dbReference type="PROSITE" id="PS50206"/>
    </source>
</evidence>
<organism evidence="2 3">
    <name type="scientific">Streptomonospora mangrovi</name>
    <dbReference type="NCBI Taxonomy" id="2883123"/>
    <lineage>
        <taxon>Bacteria</taxon>
        <taxon>Bacillati</taxon>
        <taxon>Actinomycetota</taxon>
        <taxon>Actinomycetes</taxon>
        <taxon>Streptosporangiales</taxon>
        <taxon>Nocardiopsidaceae</taxon>
        <taxon>Streptomonospora</taxon>
    </lineage>
</organism>
<dbReference type="Proteomes" id="UP001140076">
    <property type="component" value="Unassembled WGS sequence"/>
</dbReference>
<gene>
    <name evidence="2" type="ORF">LG943_26190</name>
</gene>
<protein>
    <submittedName>
        <fullName evidence="2">Rhodanese-like domain-containing protein</fullName>
    </submittedName>
</protein>
<sequence>MSAGAVPQVSAVARLLERRRARLVRLTPREAARARAERGALLVDIRPEADRAAEGAIPGAVVVERNVLEWRLDPTSPDRLPGAAGAAATPVVLFCNEGYASSLAAADLLDLGRPGATDMVGGFRAWAAEGLPVAPPGA</sequence>
<proteinExistence type="predicted"/>
<feature type="domain" description="Rhodanese" evidence="1">
    <location>
        <begin position="36"/>
        <end position="135"/>
    </location>
</feature>
<evidence type="ECO:0000313" key="2">
    <source>
        <dbReference type="EMBL" id="MDA0567785.1"/>
    </source>
</evidence>
<dbReference type="InterPro" id="IPR001763">
    <property type="entry name" value="Rhodanese-like_dom"/>
</dbReference>
<dbReference type="PROSITE" id="PS50206">
    <property type="entry name" value="RHODANESE_3"/>
    <property type="match status" value="1"/>
</dbReference>
<dbReference type="RefSeq" id="WP_270075024.1">
    <property type="nucleotide sequence ID" value="NZ_JAJAQC010000076.1"/>
</dbReference>
<comment type="caution">
    <text evidence="2">The sequence shown here is derived from an EMBL/GenBank/DDBJ whole genome shotgun (WGS) entry which is preliminary data.</text>
</comment>
<name>A0A9X3NVQ5_9ACTN</name>
<reference evidence="2" key="1">
    <citation type="submission" date="2021-10" db="EMBL/GenBank/DDBJ databases">
        <title>Streptomonospora sp. nov., isolated from mangrove soil.</title>
        <authorList>
            <person name="Chen X."/>
            <person name="Ge X."/>
            <person name="Liu W."/>
        </authorList>
    </citation>
    <scope>NUCLEOTIDE SEQUENCE</scope>
    <source>
        <strain evidence="2">S1-112</strain>
    </source>
</reference>
<dbReference type="InterPro" id="IPR036873">
    <property type="entry name" value="Rhodanese-like_dom_sf"/>
</dbReference>
<evidence type="ECO:0000313" key="3">
    <source>
        <dbReference type="Proteomes" id="UP001140076"/>
    </source>
</evidence>
<accession>A0A9X3NVQ5</accession>
<dbReference type="Pfam" id="PF00581">
    <property type="entry name" value="Rhodanese"/>
    <property type="match status" value="1"/>
</dbReference>